<feature type="domain" description="CUB" evidence="5">
    <location>
        <begin position="37"/>
        <end position="116"/>
    </location>
</feature>
<evidence type="ECO:0000256" key="2">
    <source>
        <dbReference type="ARBA" id="ARBA00024195"/>
    </source>
</evidence>
<evidence type="ECO:0000313" key="8">
    <source>
        <dbReference type="RefSeq" id="XP_058974808.1"/>
    </source>
</evidence>
<evidence type="ECO:0000259" key="5">
    <source>
        <dbReference type="PROSITE" id="PS01180"/>
    </source>
</evidence>
<dbReference type="Gene3D" id="2.60.120.290">
    <property type="entry name" value="Spermadhesin, CUB domain"/>
    <property type="match status" value="2"/>
</dbReference>
<feature type="signal peptide" evidence="4">
    <location>
        <begin position="1"/>
        <end position="32"/>
    </location>
</feature>
<dbReference type="Pfam" id="PF00089">
    <property type="entry name" value="Trypsin"/>
    <property type="match status" value="2"/>
</dbReference>
<dbReference type="InterPro" id="IPR051487">
    <property type="entry name" value="Ser/Thr_Proteases_Immune/Dev"/>
</dbReference>
<sequence>MWSSGLRQMRSSLNVFFLLTNVFCLLFGSASALFEGCDHTFQINPGTTYLESPYYPSHYPAGTSCRYKFVAPLDYDITVNCSINLNMGSNACSTEYFYVAVDGDEYLRGSEQFCGKGVIQRKSLFRSVVFAYTSGGSWGSFRCQLHAAPQPCDCGWSVNTKIVNGQETGINEYPGVVALKTSEAAPPFCSATIISHYYLLTAAHCTELVPNPASYIIKAGDHNLAISTETKYAVNYYVAQIIQHPGYTSRPTMINDISLLRTTTAIEWSRGVGPMCLPPPMENDFTYTYVDLVGWGTTSFAGAYSDTLQKTTVIITDNESCAKTYNDTTIYPSQICTYDYTGTSRDSCQYDSGGPVIRRTLRQYILGCISFGKFCGQGGYATGVNTRISSYLTWIYQSTGYSSCVVSYDVSFANYSTTTSSMSVTFFIQLGVVILFYCQISLAQQQCSIEYRLQNDRQVLNITSRNYPYPLGSNCRYRITAPMDHVVVVNCGFEVTPNRCDNDYFIISLDGDFQLGDGERFCLTNRLSRISDFRSMVLAYASVRPNSMQRGRFACQAFARRQACSCGWTASTRITNGVETMKHEFPSMVALRDISSPQPIFCGGSIVSHRHILTAAHCMRMHPDASRIMAYVGDHNLVVAGETRFEAQYRIQRIINHPNYAATPSSTQNDISILITVVPIEWSRGVGPICLPWRQLQDPFAYIQVDVAGWGTLSFAGMKSNTLQKAQLVTVENSVCQQRYNTTTIQGSHICTYDFMGRGQDTCQYDSGGPVVMRSQRFQLLGLISFGQSCGQRFGMGVNTRITSHLPWLWTYLQNDVCVV</sequence>
<reference evidence="8" key="1">
    <citation type="submission" date="2025-08" db="UniProtKB">
        <authorList>
            <consortium name="RefSeq"/>
        </authorList>
    </citation>
    <scope>IDENTIFICATION</scope>
    <source>
        <strain evidence="8">Aabys</strain>
        <tissue evidence="8">Whole body</tissue>
    </source>
</reference>
<comment type="similarity">
    <text evidence="2">Belongs to the peptidase S1 family. CLIP subfamily.</text>
</comment>
<dbReference type="CDD" id="cd00190">
    <property type="entry name" value="Tryp_SPc"/>
    <property type="match status" value="2"/>
</dbReference>
<keyword evidence="7" id="KW-1185">Reference proteome</keyword>
<evidence type="ECO:0000259" key="6">
    <source>
        <dbReference type="PROSITE" id="PS50240"/>
    </source>
</evidence>
<keyword evidence="1" id="KW-1015">Disulfide bond</keyword>
<dbReference type="Pfam" id="PF00431">
    <property type="entry name" value="CUB"/>
    <property type="match status" value="1"/>
</dbReference>
<feature type="domain" description="Peptidase S1" evidence="6">
    <location>
        <begin position="162"/>
        <end position="400"/>
    </location>
</feature>
<protein>
    <submittedName>
        <fullName evidence="8">Uncharacterized protein LOC131800946</fullName>
    </submittedName>
</protein>
<dbReference type="RefSeq" id="XP_058974808.1">
    <property type="nucleotide sequence ID" value="XM_059118825.1"/>
</dbReference>
<organism evidence="7 8">
    <name type="scientific">Musca domestica</name>
    <name type="common">House fly</name>
    <dbReference type="NCBI Taxonomy" id="7370"/>
    <lineage>
        <taxon>Eukaryota</taxon>
        <taxon>Metazoa</taxon>
        <taxon>Ecdysozoa</taxon>
        <taxon>Arthropoda</taxon>
        <taxon>Hexapoda</taxon>
        <taxon>Insecta</taxon>
        <taxon>Pterygota</taxon>
        <taxon>Neoptera</taxon>
        <taxon>Endopterygota</taxon>
        <taxon>Diptera</taxon>
        <taxon>Brachycera</taxon>
        <taxon>Muscomorpha</taxon>
        <taxon>Muscoidea</taxon>
        <taxon>Muscidae</taxon>
        <taxon>Musca</taxon>
    </lineage>
</organism>
<evidence type="ECO:0000313" key="7">
    <source>
        <dbReference type="Proteomes" id="UP001652621"/>
    </source>
</evidence>
<dbReference type="PROSITE" id="PS01180">
    <property type="entry name" value="CUB"/>
    <property type="match status" value="2"/>
</dbReference>
<dbReference type="InterPro" id="IPR035914">
    <property type="entry name" value="Sperma_CUB_dom_sf"/>
</dbReference>
<name>A0ABM3UMP6_MUSDO</name>
<dbReference type="PANTHER" id="PTHR24256">
    <property type="entry name" value="TRYPTASE-RELATED"/>
    <property type="match status" value="1"/>
</dbReference>
<gene>
    <name evidence="8" type="primary">LOC131800946</name>
</gene>
<dbReference type="GeneID" id="131800946"/>
<dbReference type="PROSITE" id="PS00134">
    <property type="entry name" value="TRYPSIN_HIS"/>
    <property type="match status" value="2"/>
</dbReference>
<dbReference type="Gene3D" id="2.40.10.10">
    <property type="entry name" value="Trypsin-like serine proteases"/>
    <property type="match status" value="2"/>
</dbReference>
<dbReference type="SUPFAM" id="SSF49854">
    <property type="entry name" value="Spermadhesin, CUB domain"/>
    <property type="match status" value="2"/>
</dbReference>
<dbReference type="InterPro" id="IPR043504">
    <property type="entry name" value="Peptidase_S1_PA_chymotrypsin"/>
</dbReference>
<accession>A0ABM3UMP6</accession>
<comment type="caution">
    <text evidence="3">Lacks conserved residue(s) required for the propagation of feature annotation.</text>
</comment>
<evidence type="ECO:0000256" key="4">
    <source>
        <dbReference type="SAM" id="SignalP"/>
    </source>
</evidence>
<dbReference type="InterPro" id="IPR009003">
    <property type="entry name" value="Peptidase_S1_PA"/>
</dbReference>
<feature type="domain" description="CUB" evidence="5">
    <location>
        <begin position="447"/>
        <end position="522"/>
    </location>
</feature>
<dbReference type="InterPro" id="IPR018114">
    <property type="entry name" value="TRYPSIN_HIS"/>
</dbReference>
<proteinExistence type="inferred from homology"/>
<evidence type="ECO:0000256" key="3">
    <source>
        <dbReference type="PROSITE-ProRule" id="PRU00059"/>
    </source>
</evidence>
<dbReference type="SMART" id="SM00042">
    <property type="entry name" value="CUB"/>
    <property type="match status" value="2"/>
</dbReference>
<dbReference type="InterPro" id="IPR000859">
    <property type="entry name" value="CUB_dom"/>
</dbReference>
<dbReference type="InterPro" id="IPR001254">
    <property type="entry name" value="Trypsin_dom"/>
</dbReference>
<dbReference type="SUPFAM" id="SSF50494">
    <property type="entry name" value="Trypsin-like serine proteases"/>
    <property type="match status" value="2"/>
</dbReference>
<dbReference type="SMART" id="SM00020">
    <property type="entry name" value="Tryp_SPc"/>
    <property type="match status" value="2"/>
</dbReference>
<dbReference type="PROSITE" id="PS50240">
    <property type="entry name" value="TRYPSIN_DOM"/>
    <property type="match status" value="2"/>
</dbReference>
<feature type="domain" description="Peptidase S1" evidence="6">
    <location>
        <begin position="574"/>
        <end position="814"/>
    </location>
</feature>
<dbReference type="InterPro" id="IPR001314">
    <property type="entry name" value="Peptidase_S1A"/>
</dbReference>
<evidence type="ECO:0000256" key="1">
    <source>
        <dbReference type="ARBA" id="ARBA00023157"/>
    </source>
</evidence>
<feature type="chain" id="PRO_5046489748" evidence="4">
    <location>
        <begin position="33"/>
        <end position="820"/>
    </location>
</feature>
<dbReference type="PRINTS" id="PR00722">
    <property type="entry name" value="CHYMOTRYPSIN"/>
</dbReference>
<dbReference type="Proteomes" id="UP001652621">
    <property type="component" value="Unplaced"/>
</dbReference>
<keyword evidence="4" id="KW-0732">Signal</keyword>